<protein>
    <recommendedName>
        <fullName evidence="8">TF-B3 domain-containing protein</fullName>
    </recommendedName>
</protein>
<organism evidence="6 7">
    <name type="scientific">Brassica cretica</name>
    <name type="common">Mustard</name>
    <dbReference type="NCBI Taxonomy" id="69181"/>
    <lineage>
        <taxon>Eukaryota</taxon>
        <taxon>Viridiplantae</taxon>
        <taxon>Streptophyta</taxon>
        <taxon>Embryophyta</taxon>
        <taxon>Tracheophyta</taxon>
        <taxon>Spermatophyta</taxon>
        <taxon>Magnoliopsida</taxon>
        <taxon>eudicotyledons</taxon>
        <taxon>Gunneridae</taxon>
        <taxon>Pentapetalae</taxon>
        <taxon>rosids</taxon>
        <taxon>malvids</taxon>
        <taxon>Brassicales</taxon>
        <taxon>Brassicaceae</taxon>
        <taxon>Brassiceae</taxon>
        <taxon>Brassica</taxon>
    </lineage>
</organism>
<evidence type="ECO:0000256" key="3">
    <source>
        <dbReference type="ARBA" id="ARBA00023125"/>
    </source>
</evidence>
<dbReference type="InterPro" id="IPR015300">
    <property type="entry name" value="DNA-bd_pseudobarrel_sf"/>
</dbReference>
<keyword evidence="2" id="KW-0805">Transcription regulation</keyword>
<comment type="subcellular location">
    <subcellularLocation>
        <location evidence="1">Nucleus</location>
    </subcellularLocation>
</comment>
<evidence type="ECO:0000256" key="1">
    <source>
        <dbReference type="ARBA" id="ARBA00004123"/>
    </source>
</evidence>
<comment type="caution">
    <text evidence="6">The sequence shown here is derived from an EMBL/GenBank/DDBJ whole genome shotgun (WGS) entry which is preliminary data.</text>
</comment>
<dbReference type="AlphaFoldDB" id="A0A8S9RTN3"/>
<reference evidence="6" key="1">
    <citation type="submission" date="2019-12" db="EMBL/GenBank/DDBJ databases">
        <title>Genome sequencing and annotation of Brassica cretica.</title>
        <authorList>
            <person name="Studholme D.J."/>
            <person name="Sarris P."/>
        </authorList>
    </citation>
    <scope>NUCLEOTIDE SEQUENCE</scope>
    <source>
        <strain evidence="6">PFS-109/04</strain>
        <tissue evidence="6">Leaf</tissue>
    </source>
</reference>
<dbReference type="GO" id="GO:0005634">
    <property type="term" value="C:nucleus"/>
    <property type="evidence" value="ECO:0007669"/>
    <property type="project" value="UniProtKB-SubCell"/>
</dbReference>
<dbReference type="SUPFAM" id="SSF101936">
    <property type="entry name" value="DNA-binding pseudobarrel domain"/>
    <property type="match status" value="1"/>
</dbReference>
<dbReference type="GO" id="GO:0003677">
    <property type="term" value="F:DNA binding"/>
    <property type="evidence" value="ECO:0007669"/>
    <property type="project" value="UniProtKB-KW"/>
</dbReference>
<keyword evidence="4" id="KW-0804">Transcription</keyword>
<dbReference type="EMBL" id="QGKX02000088">
    <property type="protein sequence ID" value="KAF3583542.1"/>
    <property type="molecule type" value="Genomic_DNA"/>
</dbReference>
<evidence type="ECO:0000313" key="7">
    <source>
        <dbReference type="Proteomes" id="UP000712600"/>
    </source>
</evidence>
<name>A0A8S9RTN3_BRACR</name>
<dbReference type="Proteomes" id="UP000712600">
    <property type="component" value="Unassembled WGS sequence"/>
</dbReference>
<evidence type="ECO:0000256" key="2">
    <source>
        <dbReference type="ARBA" id="ARBA00023015"/>
    </source>
</evidence>
<evidence type="ECO:0008006" key="8">
    <source>
        <dbReference type="Google" id="ProtNLM"/>
    </source>
</evidence>
<proteinExistence type="predicted"/>
<gene>
    <name evidence="6" type="ORF">F2Q69_00032558</name>
</gene>
<evidence type="ECO:0000313" key="6">
    <source>
        <dbReference type="EMBL" id="KAF3583542.1"/>
    </source>
</evidence>
<sequence length="95" mass="11139">MNGPWNYALVCGWNDVVKANGLKDVDNISLWSFRCRGVLDEARRRDGGAAEKRHMRCGRGRDVTEADMPRHELCFLRYLRLRVFEIKRVFEIRGI</sequence>
<keyword evidence="5" id="KW-0539">Nucleus</keyword>
<evidence type="ECO:0000256" key="4">
    <source>
        <dbReference type="ARBA" id="ARBA00023163"/>
    </source>
</evidence>
<evidence type="ECO:0000256" key="5">
    <source>
        <dbReference type="ARBA" id="ARBA00023242"/>
    </source>
</evidence>
<keyword evidence="3" id="KW-0238">DNA-binding</keyword>
<accession>A0A8S9RTN3</accession>